<evidence type="ECO:0000256" key="12">
    <source>
        <dbReference type="SAM" id="Phobius"/>
    </source>
</evidence>
<dbReference type="InterPro" id="IPR001128">
    <property type="entry name" value="Cyt_P450"/>
</dbReference>
<comment type="similarity">
    <text evidence="3 11">Belongs to the cytochrome P450 family.</text>
</comment>
<dbReference type="GO" id="GO:0004497">
    <property type="term" value="F:monooxygenase activity"/>
    <property type="evidence" value="ECO:0007669"/>
    <property type="project" value="UniProtKB-KW"/>
</dbReference>
<name>A0AAE0U9H7_SORBR</name>
<reference evidence="13" key="2">
    <citation type="submission" date="2023-07" db="EMBL/GenBank/DDBJ databases">
        <authorList>
            <consortium name="Lawrence Berkeley National Laboratory"/>
            <person name="Haridas S."/>
            <person name="Hensen N."/>
            <person name="Bonometti L."/>
            <person name="Westerberg I."/>
            <person name="Brannstrom I.O."/>
            <person name="Guillou S."/>
            <person name="Cros-Aarteil S."/>
            <person name="Calhoun S."/>
            <person name="Kuo A."/>
            <person name="Mondo S."/>
            <person name="Pangilinan J."/>
            <person name="Riley R."/>
            <person name="LaButti K."/>
            <person name="Andreopoulos B."/>
            <person name="Lipzen A."/>
            <person name="Chen C."/>
            <person name="Yanf M."/>
            <person name="Daum C."/>
            <person name="Ng V."/>
            <person name="Clum A."/>
            <person name="Steindorff A."/>
            <person name="Ohm R."/>
            <person name="Martin F."/>
            <person name="Silar P."/>
            <person name="Natvig D."/>
            <person name="Lalanne C."/>
            <person name="Gautier V."/>
            <person name="Ament-velasquez S.L."/>
            <person name="Kruys A."/>
            <person name="Hutchinson M.I."/>
            <person name="Powell A.J."/>
            <person name="Barry K."/>
            <person name="Miller A.N."/>
            <person name="Grigoriev I.V."/>
            <person name="Debuchy R."/>
            <person name="Gladieux P."/>
            <person name="Thoren M.H."/>
            <person name="Johannesson H."/>
        </authorList>
    </citation>
    <scope>NUCLEOTIDE SEQUENCE</scope>
    <source>
        <strain evidence="13">FGSC 1904</strain>
    </source>
</reference>
<keyword evidence="12" id="KW-0812">Transmembrane</keyword>
<dbReference type="Proteomes" id="UP001281003">
    <property type="component" value="Unassembled WGS sequence"/>
</dbReference>
<keyword evidence="6 11" id="KW-0560">Oxidoreductase</keyword>
<keyword evidence="12" id="KW-1133">Transmembrane helix</keyword>
<evidence type="ECO:0000256" key="10">
    <source>
        <dbReference type="PIRSR" id="PIRSR602401-1"/>
    </source>
</evidence>
<evidence type="ECO:0000313" key="13">
    <source>
        <dbReference type="EMBL" id="KAK3395454.1"/>
    </source>
</evidence>
<keyword evidence="9" id="KW-0045">Antibiotic biosynthesis</keyword>
<comment type="caution">
    <text evidence="13">The sequence shown here is derived from an EMBL/GenBank/DDBJ whole genome shotgun (WGS) entry which is preliminary data.</text>
</comment>
<keyword evidence="12" id="KW-0472">Membrane</keyword>
<evidence type="ECO:0000256" key="11">
    <source>
        <dbReference type="RuleBase" id="RU000461"/>
    </source>
</evidence>
<evidence type="ECO:0000256" key="9">
    <source>
        <dbReference type="ARBA" id="ARBA00023194"/>
    </source>
</evidence>
<dbReference type="PANTHER" id="PTHR24305:SF230">
    <property type="entry name" value="P450, PUTATIVE (EUROFUNG)-RELATED"/>
    <property type="match status" value="1"/>
</dbReference>
<dbReference type="GO" id="GO:0005506">
    <property type="term" value="F:iron ion binding"/>
    <property type="evidence" value="ECO:0007669"/>
    <property type="project" value="InterPro"/>
</dbReference>
<dbReference type="CDD" id="cd11058">
    <property type="entry name" value="CYP60B-like"/>
    <property type="match status" value="1"/>
</dbReference>
<proteinExistence type="inferred from homology"/>
<comment type="pathway">
    <text evidence="2">Antibiotic biosynthesis.</text>
</comment>
<evidence type="ECO:0000313" key="14">
    <source>
        <dbReference type="Proteomes" id="UP001281003"/>
    </source>
</evidence>
<evidence type="ECO:0000256" key="5">
    <source>
        <dbReference type="ARBA" id="ARBA00022723"/>
    </source>
</evidence>
<keyword evidence="8 11" id="KW-0503">Monooxygenase</keyword>
<evidence type="ECO:0000256" key="4">
    <source>
        <dbReference type="ARBA" id="ARBA00022617"/>
    </source>
</evidence>
<dbReference type="InterPro" id="IPR050121">
    <property type="entry name" value="Cytochrome_P450_monoxygenase"/>
</dbReference>
<dbReference type="PRINTS" id="PR00385">
    <property type="entry name" value="P450"/>
</dbReference>
<evidence type="ECO:0000256" key="7">
    <source>
        <dbReference type="ARBA" id="ARBA00023004"/>
    </source>
</evidence>
<keyword evidence="5 10" id="KW-0479">Metal-binding</keyword>
<dbReference type="InterPro" id="IPR036396">
    <property type="entry name" value="Cyt_P450_sf"/>
</dbReference>
<evidence type="ECO:0000256" key="3">
    <source>
        <dbReference type="ARBA" id="ARBA00010617"/>
    </source>
</evidence>
<reference evidence="13" key="1">
    <citation type="journal article" date="2023" name="Mol. Phylogenet. Evol.">
        <title>Genome-scale phylogeny and comparative genomics of the fungal order Sordariales.</title>
        <authorList>
            <person name="Hensen N."/>
            <person name="Bonometti L."/>
            <person name="Westerberg I."/>
            <person name="Brannstrom I.O."/>
            <person name="Guillou S."/>
            <person name="Cros-Aarteil S."/>
            <person name="Calhoun S."/>
            <person name="Haridas S."/>
            <person name="Kuo A."/>
            <person name="Mondo S."/>
            <person name="Pangilinan J."/>
            <person name="Riley R."/>
            <person name="LaButti K."/>
            <person name="Andreopoulos B."/>
            <person name="Lipzen A."/>
            <person name="Chen C."/>
            <person name="Yan M."/>
            <person name="Daum C."/>
            <person name="Ng V."/>
            <person name="Clum A."/>
            <person name="Steindorff A."/>
            <person name="Ohm R.A."/>
            <person name="Martin F."/>
            <person name="Silar P."/>
            <person name="Natvig D.O."/>
            <person name="Lalanne C."/>
            <person name="Gautier V."/>
            <person name="Ament-Velasquez S.L."/>
            <person name="Kruys A."/>
            <person name="Hutchinson M.I."/>
            <person name="Powell A.J."/>
            <person name="Barry K."/>
            <person name="Miller A.N."/>
            <person name="Grigoriev I.V."/>
            <person name="Debuchy R."/>
            <person name="Gladieux P."/>
            <person name="Hiltunen Thoren M."/>
            <person name="Johannesson H."/>
        </authorList>
    </citation>
    <scope>NUCLEOTIDE SEQUENCE</scope>
    <source>
        <strain evidence="13">FGSC 1904</strain>
    </source>
</reference>
<dbReference type="Gene3D" id="1.10.630.10">
    <property type="entry name" value="Cytochrome P450"/>
    <property type="match status" value="1"/>
</dbReference>
<dbReference type="PROSITE" id="PS00086">
    <property type="entry name" value="CYTOCHROME_P450"/>
    <property type="match status" value="1"/>
</dbReference>
<keyword evidence="14" id="KW-1185">Reference proteome</keyword>
<dbReference type="FunFam" id="1.10.630.10:FF:000179">
    <property type="entry name" value="Cytochrome P450"/>
    <property type="match status" value="1"/>
</dbReference>
<dbReference type="GO" id="GO:0017000">
    <property type="term" value="P:antibiotic biosynthetic process"/>
    <property type="evidence" value="ECO:0007669"/>
    <property type="project" value="UniProtKB-KW"/>
</dbReference>
<dbReference type="AlphaFoldDB" id="A0AAE0U9H7"/>
<dbReference type="PRINTS" id="PR00463">
    <property type="entry name" value="EP450I"/>
</dbReference>
<feature type="transmembrane region" description="Helical" evidence="12">
    <location>
        <begin position="16"/>
        <end position="40"/>
    </location>
</feature>
<keyword evidence="7 10" id="KW-0408">Iron</keyword>
<accession>A0AAE0U9H7</accession>
<organism evidence="13 14">
    <name type="scientific">Sordaria brevicollis</name>
    <dbReference type="NCBI Taxonomy" id="83679"/>
    <lineage>
        <taxon>Eukaryota</taxon>
        <taxon>Fungi</taxon>
        <taxon>Dikarya</taxon>
        <taxon>Ascomycota</taxon>
        <taxon>Pezizomycotina</taxon>
        <taxon>Sordariomycetes</taxon>
        <taxon>Sordariomycetidae</taxon>
        <taxon>Sordariales</taxon>
        <taxon>Sordariaceae</taxon>
        <taxon>Sordaria</taxon>
    </lineage>
</organism>
<dbReference type="Pfam" id="PF00067">
    <property type="entry name" value="p450"/>
    <property type="match status" value="1"/>
</dbReference>
<gene>
    <name evidence="13" type="ORF">B0T20DRAFT_471615</name>
</gene>
<dbReference type="GO" id="GO:0016705">
    <property type="term" value="F:oxidoreductase activity, acting on paired donors, with incorporation or reduction of molecular oxygen"/>
    <property type="evidence" value="ECO:0007669"/>
    <property type="project" value="InterPro"/>
</dbReference>
<dbReference type="InterPro" id="IPR017972">
    <property type="entry name" value="Cyt_P450_CS"/>
</dbReference>
<feature type="binding site" description="axial binding residue" evidence="10">
    <location>
        <position position="454"/>
    </location>
    <ligand>
        <name>heme</name>
        <dbReference type="ChEBI" id="CHEBI:30413"/>
    </ligand>
    <ligandPart>
        <name>Fe</name>
        <dbReference type="ChEBI" id="CHEBI:18248"/>
    </ligandPart>
</feature>
<dbReference type="SUPFAM" id="SSF48264">
    <property type="entry name" value="Cytochrome P450"/>
    <property type="match status" value="1"/>
</dbReference>
<dbReference type="EMBL" id="JAUTDP010000010">
    <property type="protein sequence ID" value="KAK3395454.1"/>
    <property type="molecule type" value="Genomic_DNA"/>
</dbReference>
<sequence>MPVIDKLTGATGLSGLHLLLGAAGVSLIIYMTITTIYNLYFHPLAKYPGPLLQRASSIPFSIRVTLGLLPFHTQALHDKYGPVVRIAPNHLSFTDVRAWKDIYGHMTGSRQGADEMGKCKPLVRPIHDLATNIISTGSREEHAGLRRALANGFSDASMRSQGPLIGKYVDLFITKLHEQGQEGKLPLNASNWFNCLTFDITGDLIFGMPFGALAGNGKHPWLQSILDTFSSVAPLQALSYVGLGWVVQVMWKIAGAGSFRKSMKSVDLMLEERLKMPLDRGDLFEGLIQRQEKLGLSFEQLSGNAWALVIAGSETTSTTLSGATFLLLQNPEVLKRVTQEVRTAFKSVDEININSVNKLPYMVAVLNETLRMYPPVTSNLPRVVPRGGAKVLGEYMPEGTIVDIQPWSMNHSRENWVDPWAFNPDRFLDDKETAKEKGNMLDALQAFSLGPRNCIGRNLAYVEMRWILARILFDFDLRGSPTTAKWIDRQKAYVVWERVPLDVYFEPAREKR</sequence>
<dbReference type="InterPro" id="IPR002401">
    <property type="entry name" value="Cyt_P450_E_grp-I"/>
</dbReference>
<evidence type="ECO:0000256" key="8">
    <source>
        <dbReference type="ARBA" id="ARBA00023033"/>
    </source>
</evidence>
<dbReference type="PANTHER" id="PTHR24305">
    <property type="entry name" value="CYTOCHROME P450"/>
    <property type="match status" value="1"/>
</dbReference>
<evidence type="ECO:0000256" key="1">
    <source>
        <dbReference type="ARBA" id="ARBA00001971"/>
    </source>
</evidence>
<keyword evidence="4 10" id="KW-0349">Heme</keyword>
<comment type="cofactor">
    <cofactor evidence="1 10">
        <name>heme</name>
        <dbReference type="ChEBI" id="CHEBI:30413"/>
    </cofactor>
</comment>
<dbReference type="GO" id="GO:0020037">
    <property type="term" value="F:heme binding"/>
    <property type="evidence" value="ECO:0007669"/>
    <property type="project" value="InterPro"/>
</dbReference>
<evidence type="ECO:0000256" key="2">
    <source>
        <dbReference type="ARBA" id="ARBA00004792"/>
    </source>
</evidence>
<evidence type="ECO:0000256" key="6">
    <source>
        <dbReference type="ARBA" id="ARBA00023002"/>
    </source>
</evidence>
<protein>
    <submittedName>
        <fullName evidence="13">Cytochrome P450</fullName>
    </submittedName>
</protein>